<feature type="coiled-coil region" evidence="1">
    <location>
        <begin position="140"/>
        <end position="167"/>
    </location>
</feature>
<gene>
    <name evidence="2" type="primary">Contig4746.g5066</name>
    <name evidence="2" type="ORF">STYLEM_14124</name>
</gene>
<protein>
    <submittedName>
        <fullName evidence="2">Uncharacterized protein</fullName>
    </submittedName>
</protein>
<reference evidence="2 3" key="1">
    <citation type="submission" date="2014-06" db="EMBL/GenBank/DDBJ databases">
        <authorList>
            <person name="Swart Estienne"/>
        </authorList>
    </citation>
    <scope>NUCLEOTIDE SEQUENCE [LARGE SCALE GENOMIC DNA]</scope>
    <source>
        <strain evidence="2 3">130c</strain>
    </source>
</reference>
<dbReference type="InParanoid" id="A0A078AS96"/>
<proteinExistence type="predicted"/>
<organism evidence="2 3">
    <name type="scientific">Stylonychia lemnae</name>
    <name type="common">Ciliate</name>
    <dbReference type="NCBI Taxonomy" id="5949"/>
    <lineage>
        <taxon>Eukaryota</taxon>
        <taxon>Sar</taxon>
        <taxon>Alveolata</taxon>
        <taxon>Ciliophora</taxon>
        <taxon>Intramacronucleata</taxon>
        <taxon>Spirotrichea</taxon>
        <taxon>Stichotrichia</taxon>
        <taxon>Sporadotrichida</taxon>
        <taxon>Oxytrichidae</taxon>
        <taxon>Stylonychinae</taxon>
        <taxon>Stylonychia</taxon>
    </lineage>
</organism>
<dbReference type="AlphaFoldDB" id="A0A078AS96"/>
<sequence>MKAIIFSMASGKILESMVKQQIIGETFKIFLDQEQFDSAIHLIIYFEDFETDTYLSQCIDYLIDQTKKPQFYEFKILFLIKLFDYIKYVQFDNFIQYLEILVKGDQNLFFYSSNPIKLAMILIDILYLIKRKFKVALFRIDLLKIEIEDLTKRIIKAITNSDELKQLLKQKDLRGNDSLYYMSLYNVYTILDTTSTDKILQDFWKSSKDVTGYLIEASSSFRIIMSNSTRFLPQFEEQNRFYKKIDLKKLKSHTFQFEVWKKSMQISLVHQLREEMSQIKDGELLALQNYVQIIDQQLEDAGYDINLAIDDNMCSQLDDIPQLQLNKNLPEAHLWRLPQLKLDICLENNRRYR</sequence>
<keyword evidence="3" id="KW-1185">Reference proteome</keyword>
<evidence type="ECO:0000256" key="1">
    <source>
        <dbReference type="SAM" id="Coils"/>
    </source>
</evidence>
<accession>A0A078AS96</accession>
<dbReference type="Proteomes" id="UP000039865">
    <property type="component" value="Unassembled WGS sequence"/>
</dbReference>
<dbReference type="EMBL" id="CCKQ01013393">
    <property type="protein sequence ID" value="CDW85054.1"/>
    <property type="molecule type" value="Genomic_DNA"/>
</dbReference>
<evidence type="ECO:0000313" key="3">
    <source>
        <dbReference type="Proteomes" id="UP000039865"/>
    </source>
</evidence>
<name>A0A078AS96_STYLE</name>
<evidence type="ECO:0000313" key="2">
    <source>
        <dbReference type="EMBL" id="CDW85054.1"/>
    </source>
</evidence>
<dbReference type="OrthoDB" id="327211at2759"/>
<keyword evidence="1" id="KW-0175">Coiled coil</keyword>